<sequence length="144" mass="16748">MSKPIRYQSIYKQKVAWGDMDAFGHVNNVTYVRYFESARAQFFTDENLWEAHAKTLREGPVLTHLEMDYRRQVAFPADLEITMTVSSLSSRGFTMDCSMWLGEECAVSCKASIIWFDFQTRKPTNLPRVFKEKYSHTSEPPTSK</sequence>
<dbReference type="SUPFAM" id="SSF54637">
    <property type="entry name" value="Thioesterase/thiol ester dehydrase-isomerase"/>
    <property type="match status" value="1"/>
</dbReference>
<dbReference type="OrthoDB" id="9799036at2"/>
<name>A0A2P2E0E2_9LEPT</name>
<dbReference type="InterPro" id="IPR029069">
    <property type="entry name" value="HotDog_dom_sf"/>
</dbReference>
<dbReference type="CDD" id="cd00586">
    <property type="entry name" value="4HBT"/>
    <property type="match status" value="1"/>
</dbReference>
<accession>A0A2P2E0E2</accession>
<dbReference type="PANTHER" id="PTHR31793:SF40">
    <property type="entry name" value="ACYL-COA THIOESTER HYDROLASE, YBGC_YBAW FAMILY"/>
    <property type="match status" value="1"/>
</dbReference>
<keyword evidence="1" id="KW-0378">Hydrolase</keyword>
<dbReference type="PANTHER" id="PTHR31793">
    <property type="entry name" value="4-HYDROXYBENZOYL-COA THIOESTERASE FAMILY MEMBER"/>
    <property type="match status" value="1"/>
</dbReference>
<protein>
    <submittedName>
        <fullName evidence="1">Acyl-CoA thioester hydrolase, YbgC/YbaW family</fullName>
    </submittedName>
</protein>
<gene>
    <name evidence="1" type="ORF">LPTSP4_18790</name>
</gene>
<dbReference type="EMBL" id="BFBB01000004">
    <property type="protein sequence ID" value="GBF50354.1"/>
    <property type="molecule type" value="Genomic_DNA"/>
</dbReference>
<comment type="caution">
    <text evidence="1">The sequence shown here is derived from an EMBL/GenBank/DDBJ whole genome shotgun (WGS) entry which is preliminary data.</text>
</comment>
<dbReference type="RefSeq" id="WP_108976184.1">
    <property type="nucleotide sequence ID" value="NZ_BFBB01000004.1"/>
</dbReference>
<organism evidence="1 2">
    <name type="scientific">Leptospira ryugenii</name>
    <dbReference type="NCBI Taxonomy" id="1917863"/>
    <lineage>
        <taxon>Bacteria</taxon>
        <taxon>Pseudomonadati</taxon>
        <taxon>Spirochaetota</taxon>
        <taxon>Spirochaetia</taxon>
        <taxon>Leptospirales</taxon>
        <taxon>Leptospiraceae</taxon>
        <taxon>Leptospira</taxon>
    </lineage>
</organism>
<dbReference type="Gene3D" id="3.10.129.10">
    <property type="entry name" value="Hotdog Thioesterase"/>
    <property type="match status" value="1"/>
</dbReference>
<dbReference type="GO" id="GO:0047617">
    <property type="term" value="F:fatty acyl-CoA hydrolase activity"/>
    <property type="evidence" value="ECO:0007669"/>
    <property type="project" value="TreeGrafter"/>
</dbReference>
<dbReference type="Pfam" id="PF13279">
    <property type="entry name" value="4HBT_2"/>
    <property type="match status" value="1"/>
</dbReference>
<keyword evidence="2" id="KW-1185">Reference proteome</keyword>
<dbReference type="AlphaFoldDB" id="A0A2P2E0E2"/>
<dbReference type="InterPro" id="IPR050563">
    <property type="entry name" value="4-hydroxybenzoyl-CoA_TE"/>
</dbReference>
<proteinExistence type="predicted"/>
<evidence type="ECO:0000313" key="1">
    <source>
        <dbReference type="EMBL" id="GBF50354.1"/>
    </source>
</evidence>
<reference evidence="1 2" key="1">
    <citation type="submission" date="2018-02" db="EMBL/GenBank/DDBJ databases">
        <title>Novel Leptospira species isolated from soil and water in Japan.</title>
        <authorList>
            <person name="Nakao R."/>
            <person name="Masuzawa T."/>
        </authorList>
    </citation>
    <scope>NUCLEOTIDE SEQUENCE [LARGE SCALE GENOMIC DNA]</scope>
    <source>
        <strain evidence="1 2">YH101</strain>
    </source>
</reference>
<dbReference type="Proteomes" id="UP000245133">
    <property type="component" value="Unassembled WGS sequence"/>
</dbReference>
<evidence type="ECO:0000313" key="2">
    <source>
        <dbReference type="Proteomes" id="UP000245133"/>
    </source>
</evidence>